<organism evidence="1">
    <name type="scientific">Anguilla anguilla</name>
    <name type="common">European freshwater eel</name>
    <name type="synonym">Muraena anguilla</name>
    <dbReference type="NCBI Taxonomy" id="7936"/>
    <lineage>
        <taxon>Eukaryota</taxon>
        <taxon>Metazoa</taxon>
        <taxon>Chordata</taxon>
        <taxon>Craniata</taxon>
        <taxon>Vertebrata</taxon>
        <taxon>Euteleostomi</taxon>
        <taxon>Actinopterygii</taxon>
        <taxon>Neopterygii</taxon>
        <taxon>Teleostei</taxon>
        <taxon>Anguilliformes</taxon>
        <taxon>Anguillidae</taxon>
        <taxon>Anguilla</taxon>
    </lineage>
</organism>
<name>A0A0E9SWG6_ANGAN</name>
<evidence type="ECO:0000313" key="1">
    <source>
        <dbReference type="EMBL" id="JAH45000.1"/>
    </source>
</evidence>
<accession>A0A0E9SWG6</accession>
<dbReference type="AlphaFoldDB" id="A0A0E9SWG6"/>
<dbReference type="EMBL" id="GBXM01063577">
    <property type="protein sequence ID" value="JAH45000.1"/>
    <property type="molecule type" value="Transcribed_RNA"/>
</dbReference>
<proteinExistence type="predicted"/>
<reference evidence="1" key="2">
    <citation type="journal article" date="2015" name="Fish Shellfish Immunol.">
        <title>Early steps in the European eel (Anguilla anguilla)-Vibrio vulnificus interaction in the gills: Role of the RtxA13 toxin.</title>
        <authorList>
            <person name="Callol A."/>
            <person name="Pajuelo D."/>
            <person name="Ebbesson L."/>
            <person name="Teles M."/>
            <person name="MacKenzie S."/>
            <person name="Amaro C."/>
        </authorList>
    </citation>
    <scope>NUCLEOTIDE SEQUENCE</scope>
</reference>
<sequence>MDHVADRTLLHVHHVYPSLLTRAHQSLVSKDTFVDSDGVSHWTKALAIGHDARFIK</sequence>
<protein>
    <submittedName>
        <fullName evidence="1">Uncharacterized protein</fullName>
    </submittedName>
</protein>
<reference evidence="1" key="1">
    <citation type="submission" date="2014-11" db="EMBL/GenBank/DDBJ databases">
        <authorList>
            <person name="Amaro Gonzalez C."/>
        </authorList>
    </citation>
    <scope>NUCLEOTIDE SEQUENCE</scope>
</reference>